<evidence type="ECO:0000256" key="11">
    <source>
        <dbReference type="ARBA" id="ARBA00048791"/>
    </source>
</evidence>
<dbReference type="Gene3D" id="3.30.310.50">
    <property type="entry name" value="Alpha-D-phosphohexomutase, C-terminal domain"/>
    <property type="match status" value="1"/>
</dbReference>
<evidence type="ECO:0000259" key="17">
    <source>
        <dbReference type="Pfam" id="PF02879"/>
    </source>
</evidence>
<evidence type="ECO:0000313" key="20">
    <source>
        <dbReference type="Proteomes" id="UP000249432"/>
    </source>
</evidence>
<comment type="similarity">
    <text evidence="3 13">Belongs to the DeoC/FbaB aldolase family. DeoC type 1 subfamily.</text>
</comment>
<comment type="similarity">
    <text evidence="2">Belongs to the phosphohexose mutase family.</text>
</comment>
<feature type="domain" description="Alpha-D-phosphohexomutase C-terminal" evidence="15">
    <location>
        <begin position="777"/>
        <end position="815"/>
    </location>
</feature>
<dbReference type="PANTHER" id="PTHR45745:SF1">
    <property type="entry name" value="PHOSPHOGLUCOMUTASE 2B-RELATED"/>
    <property type="match status" value="1"/>
</dbReference>
<feature type="domain" description="Alpha-D-phosphohexomutase alpha/beta/alpha" evidence="17">
    <location>
        <begin position="486"/>
        <end position="571"/>
    </location>
</feature>
<reference evidence="19 20" key="1">
    <citation type="submission" date="2017-08" db="EMBL/GenBank/DDBJ databases">
        <title>Infants hospitalized years apart are colonized by the same room-sourced microbial strains.</title>
        <authorList>
            <person name="Brooks B."/>
            <person name="Olm M.R."/>
            <person name="Firek B.A."/>
            <person name="Baker R."/>
            <person name="Thomas B.C."/>
            <person name="Morowitz M.J."/>
            <person name="Banfield J.F."/>
        </authorList>
    </citation>
    <scope>NUCLEOTIDE SEQUENCE [LARGE SCALE GENOMIC DNA]</scope>
    <source>
        <strain evidence="19">S2_003_000_R1_3</strain>
    </source>
</reference>
<dbReference type="GO" id="GO:0000287">
    <property type="term" value="F:magnesium ion binding"/>
    <property type="evidence" value="ECO:0007669"/>
    <property type="project" value="InterPro"/>
</dbReference>
<evidence type="ECO:0000256" key="2">
    <source>
        <dbReference type="ARBA" id="ARBA00010231"/>
    </source>
</evidence>
<dbReference type="NCBIfam" id="TIGR00126">
    <property type="entry name" value="deoC"/>
    <property type="match status" value="1"/>
</dbReference>
<gene>
    <name evidence="13" type="primary">deoC</name>
    <name evidence="19" type="ORF">DI525_09100</name>
</gene>
<evidence type="ECO:0000256" key="8">
    <source>
        <dbReference type="ARBA" id="ARBA00023235"/>
    </source>
</evidence>
<dbReference type="GO" id="GO:0006018">
    <property type="term" value="P:2-deoxyribose 1-phosphate catabolic process"/>
    <property type="evidence" value="ECO:0007669"/>
    <property type="project" value="UniProtKB-UniRule"/>
</dbReference>
<evidence type="ECO:0000256" key="5">
    <source>
        <dbReference type="ARBA" id="ARBA00022553"/>
    </source>
</evidence>
<proteinExistence type="inferred from homology"/>
<dbReference type="RefSeq" id="WP_303735396.1">
    <property type="nucleotide sequence ID" value="NZ_CAKZHK010000007.1"/>
</dbReference>
<dbReference type="InterPro" id="IPR002915">
    <property type="entry name" value="DeoC/FbaB/LacD_aldolase"/>
</dbReference>
<keyword evidence="5" id="KW-0597">Phosphoprotein</keyword>
<evidence type="ECO:0000256" key="1">
    <source>
        <dbReference type="ARBA" id="ARBA00001946"/>
    </source>
</evidence>
<dbReference type="InterPro" id="IPR005841">
    <property type="entry name" value="Alpha-D-phosphohexomutase_SF"/>
</dbReference>
<dbReference type="InterPro" id="IPR016066">
    <property type="entry name" value="A-D-PHexomutase_CS"/>
</dbReference>
<dbReference type="SUPFAM" id="SSF51569">
    <property type="entry name" value="Aldolase"/>
    <property type="match status" value="1"/>
</dbReference>
<dbReference type="Pfam" id="PF02878">
    <property type="entry name" value="PGM_PMM_I"/>
    <property type="match status" value="1"/>
</dbReference>
<name>A0A2W5SW42_9CORY</name>
<evidence type="ECO:0000256" key="10">
    <source>
        <dbReference type="ARBA" id="ARBA00023270"/>
    </source>
</evidence>
<feature type="domain" description="Alpha-D-phosphohexomutase alpha/beta/alpha" evidence="16">
    <location>
        <begin position="285"/>
        <end position="426"/>
    </location>
</feature>
<keyword evidence="8" id="KW-0413">Isomerase</keyword>
<keyword evidence="6" id="KW-0479">Metal-binding</keyword>
<dbReference type="Pfam" id="PF02879">
    <property type="entry name" value="PGM_PMM_II"/>
    <property type="match status" value="1"/>
</dbReference>
<evidence type="ECO:0000259" key="16">
    <source>
        <dbReference type="Pfam" id="PF02878"/>
    </source>
</evidence>
<evidence type="ECO:0000256" key="9">
    <source>
        <dbReference type="ARBA" id="ARBA00023239"/>
    </source>
</evidence>
<sequence>MPTTPDSLSSGTNHTPSRDEVASIVDHTLLKPESTHHDVDELIHEATELGTYSICVSPSMLPVTVPDGLHVAAVCGFPSGAHASEIKAEEARLAVKNGADEIDMVINMAAAAEGDWATVEKDIRAVRDAVPSPTVLKVILETALLSDDAIVAACKAAKNAGADFVKTSTGFHPSGGASAHAIRLIRETVGPDMGVKASGGIRTAEKALEMIAAGANRLGLSGTRAVLDGLADSSESDDSTYDDILARAEKWADSDVDSTDAETIRELIKTRNIDELAARFSGPLQFGTAGLRGEIGAGESRMNRSVIIKATAGLVSYLTESIGSAPVVVIGHDARHGSAEFATDAAEVINAAGGHALRLPSHLPTPLLAFAVRHLKADAGIMVTASHNPPRDNGYKVYLGGRMTDQWGNGVQIVPPDDSNIANAIAQTGPAEDIPRSSEGITFLGEEVREAYLAALETETEPFRTSETASKGDDSSTSDESHSSFHSDISITLTAMHGVGAETATKALNKAGFTNITLVKEQAEPDPDFPTVSFPNPEEKGALDLALSTAQRSQANVVIALDPDADRCSVAIPTKTSDTTGSDGSSTEPTYRQLTGDQIGGLLGDFVTRTKLRPVHQNSGSNSDAASGDATAETSDSVFANSIVSSRLLGAIASKYDLNYGPTLTGFKWIGRTPDLAFGYEEAIGYCTYPHIVRDKDGVSAAVTVAYLVDSLHREGKTVDDRLTEITRDNGVYATTQAAFRVENRQRIVDGMSKLRTTPPAEFAGSPITEFADLADGYHGLPGTDGVLFLTEDNTRVICRPSGTEPKLKCYLEVVLPVDKDATTTEIMALQTQAQAKLEQIRAEITVATGF</sequence>
<dbReference type="GO" id="GO:0006166">
    <property type="term" value="P:purine ribonucleoside salvage"/>
    <property type="evidence" value="ECO:0007669"/>
    <property type="project" value="TreeGrafter"/>
</dbReference>
<dbReference type="InterPro" id="IPR005845">
    <property type="entry name" value="A-D-PHexomutase_a/b/a-II"/>
</dbReference>
<dbReference type="PANTHER" id="PTHR45745">
    <property type="entry name" value="PHOSPHOMANNOMUTASE 45A"/>
    <property type="match status" value="1"/>
</dbReference>
<dbReference type="InterPro" id="IPR011343">
    <property type="entry name" value="DeoC"/>
</dbReference>
<dbReference type="InterPro" id="IPR005844">
    <property type="entry name" value="A-D-PHexomutase_a/b/a-I"/>
</dbReference>
<feature type="region of interest" description="Disordered" evidence="14">
    <location>
        <begin position="457"/>
        <end position="484"/>
    </location>
</feature>
<dbReference type="Gene3D" id="3.20.20.70">
    <property type="entry name" value="Aldolase class I"/>
    <property type="match status" value="1"/>
</dbReference>
<dbReference type="HAMAP" id="MF_00114">
    <property type="entry name" value="DeoC_type1"/>
    <property type="match status" value="1"/>
</dbReference>
<evidence type="ECO:0000259" key="18">
    <source>
        <dbReference type="Pfam" id="PF02880"/>
    </source>
</evidence>
<dbReference type="InterPro" id="IPR036900">
    <property type="entry name" value="A-D-PHexomutase_C_sf"/>
</dbReference>
<accession>A0A2W5SW42</accession>
<dbReference type="GO" id="GO:0009264">
    <property type="term" value="P:deoxyribonucleotide catabolic process"/>
    <property type="evidence" value="ECO:0007669"/>
    <property type="project" value="UniProtKB-UniRule"/>
</dbReference>
<feature type="active site" description="Proton donor/acceptor" evidence="13">
    <location>
        <position position="196"/>
    </location>
</feature>
<feature type="compositionally biased region" description="Low complexity" evidence="14">
    <location>
        <begin position="576"/>
        <end position="587"/>
    </location>
</feature>
<dbReference type="SUPFAM" id="SSF55957">
    <property type="entry name" value="Phosphoglucomutase, C-terminal domain"/>
    <property type="match status" value="1"/>
</dbReference>
<evidence type="ECO:0000256" key="4">
    <source>
        <dbReference type="ARBA" id="ARBA00022490"/>
    </source>
</evidence>
<dbReference type="InterPro" id="IPR005843">
    <property type="entry name" value="A-D-PHexomutase_C"/>
</dbReference>
<dbReference type="UniPathway" id="UPA00002">
    <property type="reaction ID" value="UER00468"/>
</dbReference>
<dbReference type="GO" id="GO:0005975">
    <property type="term" value="P:carbohydrate metabolic process"/>
    <property type="evidence" value="ECO:0007669"/>
    <property type="project" value="InterPro"/>
</dbReference>
<dbReference type="Pfam" id="PF00408">
    <property type="entry name" value="PGM_PMM_IV"/>
    <property type="match status" value="1"/>
</dbReference>
<keyword evidence="7" id="KW-0460">Magnesium</keyword>
<dbReference type="GO" id="GO:0004139">
    <property type="term" value="F:deoxyribose-phosphate aldolase activity"/>
    <property type="evidence" value="ECO:0007669"/>
    <property type="project" value="UniProtKB-UniRule"/>
</dbReference>
<dbReference type="InterPro" id="IPR016055">
    <property type="entry name" value="A-D-PHexomutase_a/b/a-I/II/III"/>
</dbReference>
<feature type="region of interest" description="Disordered" evidence="14">
    <location>
        <begin position="572"/>
        <end position="594"/>
    </location>
</feature>
<dbReference type="EMBL" id="QFRA01000029">
    <property type="protein sequence ID" value="PZR03756.1"/>
    <property type="molecule type" value="Genomic_DNA"/>
</dbReference>
<keyword evidence="9 13" id="KW-0456">Lyase</keyword>
<dbReference type="AlphaFoldDB" id="A0A2W5SW42"/>
<comment type="pathway">
    <text evidence="13">Carbohydrate degradation; 2-deoxy-D-ribose 1-phosphate degradation; D-glyceraldehyde 3-phosphate and acetaldehyde from 2-deoxy-alpha-D-ribose 1-phosphate: step 2/2.</text>
</comment>
<dbReference type="InterPro" id="IPR028581">
    <property type="entry name" value="DeoC_typeI"/>
</dbReference>
<comment type="subcellular location">
    <subcellularLocation>
        <location evidence="13">Cytoplasm</location>
    </subcellularLocation>
</comment>
<feature type="active site" description="Proton donor/acceptor" evidence="13">
    <location>
        <position position="103"/>
    </location>
</feature>
<evidence type="ECO:0000259" key="15">
    <source>
        <dbReference type="Pfam" id="PF00408"/>
    </source>
</evidence>
<protein>
    <recommendedName>
        <fullName evidence="13">Deoxyribose-phosphate aldolase</fullName>
        <shortName evidence="13">DERA</shortName>
        <ecNumber evidence="13">4.1.2.4</ecNumber>
    </recommendedName>
    <alternativeName>
        <fullName evidence="13">2-deoxy-D-ribose 5-phosphate aldolase</fullName>
    </alternativeName>
    <alternativeName>
        <fullName evidence="13">Phosphodeoxyriboaldolase</fullName>
        <shortName evidence="13">Deoxyriboaldolase</shortName>
    </alternativeName>
</protein>
<feature type="compositionally biased region" description="Basic and acidic residues" evidence="14">
    <location>
        <begin position="470"/>
        <end position="484"/>
    </location>
</feature>
<keyword evidence="4 13" id="KW-0963">Cytoplasm</keyword>
<dbReference type="Proteomes" id="UP000249432">
    <property type="component" value="Unassembled WGS sequence"/>
</dbReference>
<dbReference type="InterPro" id="IPR013785">
    <property type="entry name" value="Aldolase_TIM"/>
</dbReference>
<organism evidence="19 20">
    <name type="scientific">Corynebacterium kroppenstedtii</name>
    <dbReference type="NCBI Taxonomy" id="161879"/>
    <lineage>
        <taxon>Bacteria</taxon>
        <taxon>Bacillati</taxon>
        <taxon>Actinomycetota</taxon>
        <taxon>Actinomycetes</taxon>
        <taxon>Mycobacteriales</taxon>
        <taxon>Corynebacteriaceae</taxon>
        <taxon>Corynebacterium</taxon>
    </lineage>
</organism>
<keyword evidence="10 13" id="KW-0704">Schiff base</keyword>
<dbReference type="Pfam" id="PF01791">
    <property type="entry name" value="DeoC"/>
    <property type="match status" value="1"/>
</dbReference>
<evidence type="ECO:0000256" key="6">
    <source>
        <dbReference type="ARBA" id="ARBA00022723"/>
    </source>
</evidence>
<comment type="catalytic activity">
    <reaction evidence="11 13">
        <text>2-deoxy-D-ribose 5-phosphate = D-glyceraldehyde 3-phosphate + acetaldehyde</text>
        <dbReference type="Rhea" id="RHEA:12821"/>
        <dbReference type="ChEBI" id="CHEBI:15343"/>
        <dbReference type="ChEBI" id="CHEBI:59776"/>
        <dbReference type="ChEBI" id="CHEBI:62877"/>
        <dbReference type="EC" id="4.1.2.4"/>
    </reaction>
</comment>
<dbReference type="CDD" id="cd05799">
    <property type="entry name" value="PGM2"/>
    <property type="match status" value="1"/>
</dbReference>
<dbReference type="SUPFAM" id="SSF53738">
    <property type="entry name" value="Phosphoglucomutase, first 3 domains"/>
    <property type="match status" value="3"/>
</dbReference>
<dbReference type="PROSITE" id="PS00710">
    <property type="entry name" value="PGM_PMM"/>
    <property type="match status" value="1"/>
</dbReference>
<evidence type="ECO:0000256" key="7">
    <source>
        <dbReference type="ARBA" id="ARBA00022842"/>
    </source>
</evidence>
<evidence type="ECO:0000256" key="13">
    <source>
        <dbReference type="HAMAP-Rule" id="MF_00114"/>
    </source>
</evidence>
<feature type="region of interest" description="Disordered" evidence="14">
    <location>
        <begin position="1"/>
        <end position="20"/>
    </location>
</feature>
<evidence type="ECO:0000256" key="3">
    <source>
        <dbReference type="ARBA" id="ARBA00010936"/>
    </source>
</evidence>
<dbReference type="FunFam" id="3.20.20.70:FF:000044">
    <property type="entry name" value="Deoxyribose-phosphate aldolase"/>
    <property type="match status" value="1"/>
</dbReference>
<feature type="active site" description="Schiff-base intermediate with acetaldehyde" evidence="13">
    <location>
        <position position="166"/>
    </location>
</feature>
<dbReference type="GO" id="GO:0005737">
    <property type="term" value="C:cytoplasm"/>
    <property type="evidence" value="ECO:0007669"/>
    <property type="project" value="UniProtKB-SubCell"/>
</dbReference>
<feature type="domain" description="Alpha-D-phosphohexomutase alpha/beta/alpha" evidence="18">
    <location>
        <begin position="636"/>
        <end position="725"/>
    </location>
</feature>
<evidence type="ECO:0000256" key="12">
    <source>
        <dbReference type="ARBA" id="ARBA00056337"/>
    </source>
</evidence>
<dbReference type="PRINTS" id="PR00509">
    <property type="entry name" value="PGMPMM"/>
</dbReference>
<dbReference type="InterPro" id="IPR005846">
    <property type="entry name" value="A-D-PHexomutase_a/b/a-III"/>
</dbReference>
<dbReference type="SMART" id="SM01133">
    <property type="entry name" value="DeoC"/>
    <property type="match status" value="1"/>
</dbReference>
<dbReference type="Gene3D" id="3.40.120.10">
    <property type="entry name" value="Alpha-D-Glucose-1,6-Bisphosphate, subunit A, domain 3"/>
    <property type="match status" value="3"/>
</dbReference>
<comment type="cofactor">
    <cofactor evidence="1">
        <name>Mg(2+)</name>
        <dbReference type="ChEBI" id="CHEBI:18420"/>
    </cofactor>
</comment>
<evidence type="ECO:0000256" key="14">
    <source>
        <dbReference type="SAM" id="MobiDB-lite"/>
    </source>
</evidence>
<comment type="function">
    <text evidence="12 13">Catalyzes a reversible aldol reaction between acetaldehyde and D-glyceraldehyde 3-phosphate to generate 2-deoxy-D-ribose 5-phosphate.</text>
</comment>
<feature type="compositionally biased region" description="Polar residues" evidence="14">
    <location>
        <begin position="1"/>
        <end position="15"/>
    </location>
</feature>
<dbReference type="CDD" id="cd00959">
    <property type="entry name" value="DeoC"/>
    <property type="match status" value="1"/>
</dbReference>
<evidence type="ECO:0000313" key="19">
    <source>
        <dbReference type="EMBL" id="PZR03756.1"/>
    </source>
</evidence>
<dbReference type="EC" id="4.1.2.4" evidence="13"/>
<comment type="caution">
    <text evidence="19">The sequence shown here is derived from an EMBL/GenBank/DDBJ whole genome shotgun (WGS) entry which is preliminary data.</text>
</comment>
<dbReference type="Pfam" id="PF02880">
    <property type="entry name" value="PGM_PMM_III"/>
    <property type="match status" value="1"/>
</dbReference>
<dbReference type="GO" id="GO:0008973">
    <property type="term" value="F:phosphopentomutase activity"/>
    <property type="evidence" value="ECO:0007669"/>
    <property type="project" value="TreeGrafter"/>
</dbReference>